<dbReference type="SMART" id="SM00100">
    <property type="entry name" value="cNMP"/>
    <property type="match status" value="1"/>
</dbReference>
<dbReference type="eggNOG" id="COG0664">
    <property type="taxonomic scope" value="Bacteria"/>
</dbReference>
<dbReference type="Gene3D" id="2.60.120.10">
    <property type="entry name" value="Jelly Rolls"/>
    <property type="match status" value="1"/>
</dbReference>
<dbReference type="Pfam" id="PF00027">
    <property type="entry name" value="cNMP_binding"/>
    <property type="match status" value="1"/>
</dbReference>
<accession>C4XN53</accession>
<dbReference type="STRING" id="573370.DMR_38650"/>
<dbReference type="SUPFAM" id="SSF51206">
    <property type="entry name" value="cAMP-binding domain-like"/>
    <property type="match status" value="1"/>
</dbReference>
<dbReference type="InterPro" id="IPR000595">
    <property type="entry name" value="cNMP-bd_dom"/>
</dbReference>
<dbReference type="PANTHER" id="PTHR23011:SF28">
    <property type="entry name" value="CYCLIC NUCLEOTIDE-BINDING DOMAIN CONTAINING PROTEIN"/>
    <property type="match status" value="1"/>
</dbReference>
<name>C4XN53_SOLM1</name>
<dbReference type="CDD" id="cd00038">
    <property type="entry name" value="CAP_ED"/>
    <property type="match status" value="1"/>
</dbReference>
<dbReference type="InterPro" id="IPR018490">
    <property type="entry name" value="cNMP-bd_dom_sf"/>
</dbReference>
<dbReference type="InterPro" id="IPR014710">
    <property type="entry name" value="RmlC-like_jellyroll"/>
</dbReference>
<proteinExistence type="predicted"/>
<dbReference type="AlphaFoldDB" id="C4XN53"/>
<keyword evidence="3" id="KW-1185">Reference proteome</keyword>
<evidence type="ECO:0000259" key="1">
    <source>
        <dbReference type="PROSITE" id="PS50042"/>
    </source>
</evidence>
<dbReference type="KEGG" id="dma:DMR_38650"/>
<feature type="domain" description="Cyclic nucleotide-binding" evidence="1">
    <location>
        <begin position="46"/>
        <end position="124"/>
    </location>
</feature>
<protein>
    <recommendedName>
        <fullName evidence="1">Cyclic nucleotide-binding domain-containing protein</fullName>
    </recommendedName>
</protein>
<reference evidence="2 3" key="1">
    <citation type="journal article" date="2009" name="Genome Res.">
        <title>Whole genome sequence of Desulfovibrio magneticus strain RS-1 revealed common gene clusters in magnetotactic bacteria.</title>
        <authorList>
            <person name="Nakazawa H."/>
            <person name="Arakaki A."/>
            <person name="Narita-Yamada S."/>
            <person name="Yashiro I."/>
            <person name="Jinno K."/>
            <person name="Aoki N."/>
            <person name="Tsuruyama A."/>
            <person name="Okamura Y."/>
            <person name="Tanikawa S."/>
            <person name="Fujita N."/>
            <person name="Takeyama H."/>
            <person name="Matsunaga T."/>
        </authorList>
    </citation>
    <scope>NUCLEOTIDE SEQUENCE [LARGE SCALE GENOMIC DNA]</scope>
    <source>
        <strain evidence="3">ATCC 700980 / DSM 13731 / RS-1</strain>
    </source>
</reference>
<evidence type="ECO:0000313" key="2">
    <source>
        <dbReference type="EMBL" id="BAH77356.1"/>
    </source>
</evidence>
<dbReference type="PANTHER" id="PTHR23011">
    <property type="entry name" value="CYCLIC NUCLEOTIDE-BINDING DOMAIN CONTAINING PROTEIN"/>
    <property type="match status" value="1"/>
</dbReference>
<organism evidence="2 3">
    <name type="scientific">Solidesulfovibrio magneticus (strain ATCC 700980 / DSM 13731 / RS-1)</name>
    <name type="common">Desulfovibrio magneticus</name>
    <dbReference type="NCBI Taxonomy" id="573370"/>
    <lineage>
        <taxon>Bacteria</taxon>
        <taxon>Pseudomonadati</taxon>
        <taxon>Thermodesulfobacteriota</taxon>
        <taxon>Desulfovibrionia</taxon>
        <taxon>Desulfovibrionales</taxon>
        <taxon>Desulfovibrionaceae</taxon>
        <taxon>Solidesulfovibrio</taxon>
    </lineage>
</organism>
<dbReference type="EMBL" id="AP010904">
    <property type="protein sequence ID" value="BAH77356.1"/>
    <property type="molecule type" value="Genomic_DNA"/>
</dbReference>
<gene>
    <name evidence="2" type="ordered locus">DMR_38650</name>
</gene>
<evidence type="ECO:0000313" key="3">
    <source>
        <dbReference type="Proteomes" id="UP000009071"/>
    </source>
</evidence>
<sequence>MPRRQQQEENVQRIEPADAGALLGLMRKLPLWADFADEDLDLLLRVGAVRLARYASGEAIVEEGNYEKTFFVLLRGQVAVVRAGKHVADLDAAGTIFGEMSFVLGKGRTATVTAQTPCDCLVVDMGYVDFLQSPEREDFLIRIFRRLAEVVRQRLGSANARKAVILTAIRERREALAAHIAVERAALAGLRQELAGLDTADDEEVLRQLLDRRF</sequence>
<dbReference type="Proteomes" id="UP000009071">
    <property type="component" value="Chromosome"/>
</dbReference>
<dbReference type="PROSITE" id="PS50042">
    <property type="entry name" value="CNMP_BINDING_3"/>
    <property type="match status" value="1"/>
</dbReference>
<dbReference type="HOGENOM" id="CLU_1287107_0_0_7"/>